<reference evidence="1 2" key="1">
    <citation type="submission" date="2024-10" db="EMBL/GenBank/DDBJ databases">
        <authorList>
            <person name="Kim D."/>
        </authorList>
    </citation>
    <scope>NUCLEOTIDE SEQUENCE [LARGE SCALE GENOMIC DNA]</scope>
    <source>
        <strain evidence="1">BH-2024</strain>
    </source>
</reference>
<name>A0ABD2L4L8_9BILA</name>
<protein>
    <submittedName>
        <fullName evidence="1">Uncharacterized protein</fullName>
    </submittedName>
</protein>
<accession>A0ABD2L4L8</accession>
<dbReference type="AlphaFoldDB" id="A0ABD2L4L8"/>
<sequence length="551" mass="63048">MLLIPRSVRCFYGGLLDVSSLNVANATRMELLRIAFSTPFAVSHCFLSVSSVRCSQTFEKRQQSQIEREASELSKFIDSLCNPNAFKRRPDALFAPKRIGGMDVAADSFLDSLNLTEENISKEAISRFSKEVYKMSAIQLSQLLKATSNRKIEHPVLINHICTALKDRPLPPSLRHICQIAFYLSKHSFLDKPLLNRIKEDFLVYVRNEIISKTSFSHIVIAFAFFRLTDRHFWQQIIQITETLANRPEYSIALIECVNSLAVVNVHPKLVSSVIEKTKSLEKNGLFLGKWLQLVHSLAILNSLDSQMAESVLNRNFFERLSKTQKDKAISEHLVQWNSICYRNIAASARLELPKGEVPPIDGPFLADADPKSFSLVRDIKRGEQKHHPLLERFELMLRLVVPLNSHSTPQEWHKTGAFLEGRCFVDTAQRQLIPLRDVNGNPNVREVAVILLMDRHFTQRIGPSEEGPDRPTGINQMNIRHLKLAGIHPIVFTERHFRKLGDDERSQINFIREKILSLSEEFHTNEWAEEKDMLRCLFPRVGTDSHKDGL</sequence>
<evidence type="ECO:0000313" key="2">
    <source>
        <dbReference type="Proteomes" id="UP001620626"/>
    </source>
</evidence>
<organism evidence="1 2">
    <name type="scientific">Heterodera trifolii</name>
    <dbReference type="NCBI Taxonomy" id="157864"/>
    <lineage>
        <taxon>Eukaryota</taxon>
        <taxon>Metazoa</taxon>
        <taxon>Ecdysozoa</taxon>
        <taxon>Nematoda</taxon>
        <taxon>Chromadorea</taxon>
        <taxon>Rhabditida</taxon>
        <taxon>Tylenchina</taxon>
        <taxon>Tylenchomorpha</taxon>
        <taxon>Tylenchoidea</taxon>
        <taxon>Heteroderidae</taxon>
        <taxon>Heteroderinae</taxon>
        <taxon>Heterodera</taxon>
    </lineage>
</organism>
<comment type="caution">
    <text evidence="1">The sequence shown here is derived from an EMBL/GenBank/DDBJ whole genome shotgun (WGS) entry which is preliminary data.</text>
</comment>
<evidence type="ECO:0000313" key="1">
    <source>
        <dbReference type="EMBL" id="KAL3110175.1"/>
    </source>
</evidence>
<proteinExistence type="predicted"/>
<gene>
    <name evidence="1" type="ORF">niasHT_015778</name>
</gene>
<dbReference type="Proteomes" id="UP001620626">
    <property type="component" value="Unassembled WGS sequence"/>
</dbReference>
<keyword evidence="2" id="KW-1185">Reference proteome</keyword>
<dbReference type="EMBL" id="JBICBT010000549">
    <property type="protein sequence ID" value="KAL3110175.1"/>
    <property type="molecule type" value="Genomic_DNA"/>
</dbReference>